<evidence type="ECO:0000256" key="6">
    <source>
        <dbReference type="ARBA" id="ARBA00022989"/>
    </source>
</evidence>
<name>A0A1M6G743_9PROT</name>
<dbReference type="RefSeq" id="WP_073133489.1">
    <property type="nucleotide sequence ID" value="NZ_FQZF01000008.1"/>
</dbReference>
<dbReference type="PROSITE" id="PS50928">
    <property type="entry name" value="ABC_TM1"/>
    <property type="match status" value="1"/>
</dbReference>
<dbReference type="GO" id="GO:0005886">
    <property type="term" value="C:plasma membrane"/>
    <property type="evidence" value="ECO:0007669"/>
    <property type="project" value="UniProtKB-SubCell"/>
</dbReference>
<dbReference type="PANTHER" id="PTHR42929:SF5">
    <property type="entry name" value="ABC TRANSPORTER PERMEASE PROTEIN"/>
    <property type="match status" value="1"/>
</dbReference>
<feature type="transmembrane region" description="Helical" evidence="8">
    <location>
        <begin position="338"/>
        <end position="360"/>
    </location>
</feature>
<accession>A0A1M6G743</accession>
<dbReference type="InterPro" id="IPR000515">
    <property type="entry name" value="MetI-like"/>
</dbReference>
<evidence type="ECO:0000259" key="9">
    <source>
        <dbReference type="PROSITE" id="PS50928"/>
    </source>
</evidence>
<comment type="similarity">
    <text evidence="2">Belongs to the binding-protein-dependent transport system permease family. CysTW subfamily.</text>
</comment>
<dbReference type="Proteomes" id="UP000184387">
    <property type="component" value="Unassembled WGS sequence"/>
</dbReference>
<keyword evidence="11" id="KW-1185">Reference proteome</keyword>
<dbReference type="STRING" id="198092.SAMN02745194_01638"/>
<evidence type="ECO:0000256" key="7">
    <source>
        <dbReference type="ARBA" id="ARBA00023136"/>
    </source>
</evidence>
<feature type="transmembrane region" description="Helical" evidence="8">
    <location>
        <begin position="242"/>
        <end position="263"/>
    </location>
</feature>
<dbReference type="InterPro" id="IPR035906">
    <property type="entry name" value="MetI-like_sf"/>
</dbReference>
<dbReference type="EMBL" id="FQZF01000008">
    <property type="protein sequence ID" value="SHJ05765.1"/>
    <property type="molecule type" value="Genomic_DNA"/>
</dbReference>
<dbReference type="CDD" id="cd06261">
    <property type="entry name" value="TM_PBP2"/>
    <property type="match status" value="1"/>
</dbReference>
<dbReference type="Gene3D" id="1.10.3720.10">
    <property type="entry name" value="MetI-like"/>
    <property type="match status" value="1"/>
</dbReference>
<dbReference type="GO" id="GO:0055085">
    <property type="term" value="P:transmembrane transport"/>
    <property type="evidence" value="ECO:0007669"/>
    <property type="project" value="InterPro"/>
</dbReference>
<dbReference type="PANTHER" id="PTHR42929">
    <property type="entry name" value="INNER MEMBRANE ABC TRANSPORTER PERMEASE PROTEIN YDCU-RELATED-RELATED"/>
    <property type="match status" value="1"/>
</dbReference>
<evidence type="ECO:0000313" key="11">
    <source>
        <dbReference type="Proteomes" id="UP000184387"/>
    </source>
</evidence>
<dbReference type="AlphaFoldDB" id="A0A1M6G743"/>
<evidence type="ECO:0000313" key="10">
    <source>
        <dbReference type="EMBL" id="SHJ05765.1"/>
    </source>
</evidence>
<gene>
    <name evidence="10" type="ORF">SAMN02745194_01638</name>
</gene>
<keyword evidence="5 8" id="KW-0812">Transmembrane</keyword>
<keyword evidence="3" id="KW-0813">Transport</keyword>
<evidence type="ECO:0000256" key="4">
    <source>
        <dbReference type="ARBA" id="ARBA00022475"/>
    </source>
</evidence>
<protein>
    <submittedName>
        <fullName evidence="10">Putative spermidine/putrescine transport system permease protein</fullName>
    </submittedName>
</protein>
<feature type="transmembrane region" description="Helical" evidence="8">
    <location>
        <begin position="296"/>
        <end position="318"/>
    </location>
</feature>
<evidence type="ECO:0000256" key="5">
    <source>
        <dbReference type="ARBA" id="ARBA00022692"/>
    </source>
</evidence>
<sequence>MRPDPLRAALLVTPLVLLVLAAAVAPLGALLWRGVAETEVAPALPRTLRMLRHWDGKGLPDDMAFEALAADLAALRAAGGTGSQAMARAAGRLGADVPALREVLPGTAGRAAETRTTRATSILVADAAWGEAESWAALRRAGGAASGFHLLAAIGLRQTAGGGLEDSAAGPHARALLLRGIGAALLAVLASLPLAWPLARWMADAAPRRAALLAGLVLLPLLAGEAARAAGWSVLAGSGPGVALAALVLGAVPLMALPVALCLRRAGPGLARAAAAHGMSPLGVFRRVHWPLARPGLAAGCALVFPQALGSFVGPGLLDPDMPWAAGALAAAARAGEWGQAGALTAWLLLPVLLAALLLLRLWRARA</sequence>
<comment type="subcellular location">
    <subcellularLocation>
        <location evidence="1">Cell membrane</location>
        <topology evidence="1">Multi-pass membrane protein</topology>
    </subcellularLocation>
</comment>
<dbReference type="SUPFAM" id="SSF161098">
    <property type="entry name" value="MetI-like"/>
    <property type="match status" value="1"/>
</dbReference>
<feature type="transmembrane region" description="Helical" evidence="8">
    <location>
        <begin position="176"/>
        <end position="198"/>
    </location>
</feature>
<proteinExistence type="inferred from homology"/>
<evidence type="ECO:0000256" key="1">
    <source>
        <dbReference type="ARBA" id="ARBA00004651"/>
    </source>
</evidence>
<feature type="domain" description="ABC transmembrane type-1" evidence="9">
    <location>
        <begin position="173"/>
        <end position="359"/>
    </location>
</feature>
<organism evidence="10 11">
    <name type="scientific">Muricoccus roseus</name>
    <dbReference type="NCBI Taxonomy" id="198092"/>
    <lineage>
        <taxon>Bacteria</taxon>
        <taxon>Pseudomonadati</taxon>
        <taxon>Pseudomonadota</taxon>
        <taxon>Alphaproteobacteria</taxon>
        <taxon>Acetobacterales</taxon>
        <taxon>Roseomonadaceae</taxon>
        <taxon>Muricoccus</taxon>
    </lineage>
</organism>
<keyword evidence="6 8" id="KW-1133">Transmembrane helix</keyword>
<reference evidence="10 11" key="1">
    <citation type="submission" date="2016-11" db="EMBL/GenBank/DDBJ databases">
        <authorList>
            <person name="Jaros S."/>
            <person name="Januszkiewicz K."/>
            <person name="Wedrychowicz H."/>
        </authorList>
    </citation>
    <scope>NUCLEOTIDE SEQUENCE [LARGE SCALE GENOMIC DNA]</scope>
    <source>
        <strain evidence="10 11">DSM 14916</strain>
    </source>
</reference>
<evidence type="ECO:0000256" key="2">
    <source>
        <dbReference type="ARBA" id="ARBA00007069"/>
    </source>
</evidence>
<feature type="transmembrane region" description="Helical" evidence="8">
    <location>
        <begin position="210"/>
        <end position="230"/>
    </location>
</feature>
<dbReference type="OrthoDB" id="7279135at2"/>
<evidence type="ECO:0000256" key="3">
    <source>
        <dbReference type="ARBA" id="ARBA00022448"/>
    </source>
</evidence>
<evidence type="ECO:0000256" key="8">
    <source>
        <dbReference type="SAM" id="Phobius"/>
    </source>
</evidence>
<keyword evidence="4" id="KW-1003">Cell membrane</keyword>
<keyword evidence="7 8" id="KW-0472">Membrane</keyword>